<reference evidence="3" key="1">
    <citation type="journal article" date="2016" name="Sci. Rep.">
        <title>Triclosan Resistome from Metagenome Reveals Diverse Enoyl Acyl Carrier Protein Reductases and Selective Enrichment of Triclosan Resistance Genes.</title>
        <authorList>
            <person name="Khan R."/>
            <person name="Kong H.G."/>
            <person name="Jung Y.H."/>
            <person name="Choi J."/>
            <person name="Baek K.Y."/>
            <person name="Hwang E.C."/>
            <person name="Lee S.W."/>
        </authorList>
    </citation>
    <scope>NUCLEOTIDE SEQUENCE</scope>
</reference>
<dbReference type="SUPFAM" id="SSF53756">
    <property type="entry name" value="UDP-Glycosyltransferase/glycogen phosphorylase"/>
    <property type="match status" value="1"/>
</dbReference>
<evidence type="ECO:0000256" key="1">
    <source>
        <dbReference type="ARBA" id="ARBA00022676"/>
    </source>
</evidence>
<proteinExistence type="predicted"/>
<accession>A0A1C9U568</accession>
<dbReference type="GO" id="GO:0008713">
    <property type="term" value="F:ADP-heptose-lipopolysaccharide heptosyltransferase activity"/>
    <property type="evidence" value="ECO:0007669"/>
    <property type="project" value="TreeGrafter"/>
</dbReference>
<dbReference type="InterPro" id="IPR002201">
    <property type="entry name" value="Glyco_trans_9"/>
</dbReference>
<organism evidence="3">
    <name type="scientific">uncultured bacterium pBF1</name>
    <dbReference type="NCBI Taxonomy" id="1781162"/>
    <lineage>
        <taxon>Bacteria</taxon>
        <taxon>environmental samples</taxon>
    </lineage>
</organism>
<dbReference type="CDD" id="cd03789">
    <property type="entry name" value="GT9_LPS_heptosyltransferase"/>
    <property type="match status" value="1"/>
</dbReference>
<dbReference type="GO" id="GO:0009244">
    <property type="term" value="P:lipopolysaccharide core region biosynthetic process"/>
    <property type="evidence" value="ECO:0007669"/>
    <property type="project" value="TreeGrafter"/>
</dbReference>
<evidence type="ECO:0000256" key="2">
    <source>
        <dbReference type="ARBA" id="ARBA00022679"/>
    </source>
</evidence>
<dbReference type="EMBL" id="KT982367">
    <property type="protein sequence ID" value="AOR51272.1"/>
    <property type="molecule type" value="Genomic_DNA"/>
</dbReference>
<dbReference type="Pfam" id="PF01075">
    <property type="entry name" value="Glyco_transf_9"/>
    <property type="match status" value="1"/>
</dbReference>
<dbReference type="GO" id="GO:0005829">
    <property type="term" value="C:cytosol"/>
    <property type="evidence" value="ECO:0007669"/>
    <property type="project" value="TreeGrafter"/>
</dbReference>
<dbReference type="InterPro" id="IPR051199">
    <property type="entry name" value="LPS_LOS_Heptosyltrfase"/>
</dbReference>
<protein>
    <submittedName>
        <fullName evidence="3">Glycosyl transferase family protein</fullName>
    </submittedName>
</protein>
<dbReference type="PANTHER" id="PTHR30160:SF7">
    <property type="entry name" value="ADP-HEPTOSE--LPS HEPTOSYLTRANSFERASE 2"/>
    <property type="match status" value="1"/>
</dbReference>
<keyword evidence="2 3" id="KW-0808">Transferase</keyword>
<sequence>MGLPLHSQIRKKIKNILDAILLFLFPTHVSHDPIPTEPIHRILVIRINYRIGNILFTTPLLRALEQRFPHAKIDIIIGAAYCIPLLKGFKTVENVFDFPRKLLKNPLHAYRYIQQLRSTPYDLVINLNTGSASDRGATFLARGTYKLGFNASGTWSPLTHVVDSPKGNIHEALKPLYLMQAFGDKPTDFPQKMNIALSPDEKVQGLKKLQKDLADQGYSWQEGVDVIGLFRDARFEKKIDNSWWKEWYTQMKQLNPHAIFIDILSPDVKEKLQEDMYTLKESNLRSLGTMLSQMNLFVCGDTGPMHLASASMVPTIALFKATAPELYGTLGQQDLSLTFGTLTASEIAQIISEHLKTIVH</sequence>
<dbReference type="Gene3D" id="3.40.50.2000">
    <property type="entry name" value="Glycogen Phosphorylase B"/>
    <property type="match status" value="2"/>
</dbReference>
<dbReference type="PANTHER" id="PTHR30160">
    <property type="entry name" value="TETRAACYLDISACCHARIDE 4'-KINASE-RELATED"/>
    <property type="match status" value="1"/>
</dbReference>
<keyword evidence="1" id="KW-0328">Glycosyltransferase</keyword>
<name>A0A1C9U568_9BACT</name>
<evidence type="ECO:0000313" key="3">
    <source>
        <dbReference type="EMBL" id="AOR51272.1"/>
    </source>
</evidence>
<dbReference type="AlphaFoldDB" id="A0A1C9U568"/>